<comment type="caution">
    <text evidence="4">The sequence shown here is derived from an EMBL/GenBank/DDBJ whole genome shotgun (WGS) entry which is preliminary data.</text>
</comment>
<evidence type="ECO:0000259" key="3">
    <source>
        <dbReference type="Pfam" id="PF01266"/>
    </source>
</evidence>
<feature type="region of interest" description="Disordered" evidence="2">
    <location>
        <begin position="1"/>
        <end position="27"/>
    </location>
</feature>
<dbReference type="EMBL" id="JAUSWJ010000001">
    <property type="protein sequence ID" value="MDQ0517639.1"/>
    <property type="molecule type" value="Genomic_DNA"/>
</dbReference>
<proteinExistence type="predicted"/>
<evidence type="ECO:0000256" key="1">
    <source>
        <dbReference type="ARBA" id="ARBA00023002"/>
    </source>
</evidence>
<keyword evidence="5" id="KW-1185">Reference proteome</keyword>
<reference evidence="4 5" key="1">
    <citation type="submission" date="2023-07" db="EMBL/GenBank/DDBJ databases">
        <title>Genomic Encyclopedia of Type Strains, Phase IV (KMG-IV): sequencing the most valuable type-strain genomes for metagenomic binning, comparative biology and taxonomic classification.</title>
        <authorList>
            <person name="Goeker M."/>
        </authorList>
    </citation>
    <scope>NUCLEOTIDE SEQUENCE [LARGE SCALE GENOMIC DNA]</scope>
    <source>
        <strain evidence="4 5">B1-1</strain>
    </source>
</reference>
<dbReference type="Gene3D" id="3.30.9.10">
    <property type="entry name" value="D-Amino Acid Oxidase, subunit A, domain 2"/>
    <property type="match status" value="1"/>
</dbReference>
<dbReference type="RefSeq" id="WP_266282965.1">
    <property type="nucleotide sequence ID" value="NZ_JAPKNF010000002.1"/>
</dbReference>
<sequence length="433" mass="45744">MATETFQRSLWSSLAPPAPRTPPLSGSGKADVAIVGAGFLGLSTALHLAESGASVVLLEAEEPGFGASGRNTGFVVPSLRTSLGPTDIRDRLGEHGERLTALVGQSGDIVFDLIRRHGIACSAEQTGWMQPAHSATMMRVLEARQGDWAARGRSVLILDAAETKRRAGFGSYHGALLDPTGGQINPLAYARGLATAALAAGAVIHAASRVIAIDRQGEGWRVRTASGEIRAGRVLLTTNALVGCLNPAMASSVIPVLVHQIATEPLSEDLRRDILPGRSPLADTRRHTFALRWSPDGRLVTGGMVLPGPASLARASRAFLKRLRHFLPGLGTMRADFVWNGVIAATLDQMPRFVELAPGLDGAIGCNGRGVALTTALGREIAGLYAGRIAADAFPLPHGRPEAVPGHFLARHGPALWLPWSNWRDHLESARGN</sequence>
<dbReference type="InterPro" id="IPR036188">
    <property type="entry name" value="FAD/NAD-bd_sf"/>
</dbReference>
<evidence type="ECO:0000256" key="2">
    <source>
        <dbReference type="SAM" id="MobiDB-lite"/>
    </source>
</evidence>
<keyword evidence="1" id="KW-0560">Oxidoreductase</keyword>
<dbReference type="Pfam" id="PF01266">
    <property type="entry name" value="DAO"/>
    <property type="match status" value="1"/>
</dbReference>
<evidence type="ECO:0000313" key="5">
    <source>
        <dbReference type="Proteomes" id="UP001223743"/>
    </source>
</evidence>
<dbReference type="Gene3D" id="3.50.50.60">
    <property type="entry name" value="FAD/NAD(P)-binding domain"/>
    <property type="match status" value="1"/>
</dbReference>
<feature type="compositionally biased region" description="Polar residues" evidence="2">
    <location>
        <begin position="1"/>
        <end position="12"/>
    </location>
</feature>
<dbReference type="Proteomes" id="UP001223743">
    <property type="component" value="Unassembled WGS sequence"/>
</dbReference>
<dbReference type="PANTHER" id="PTHR13847:SF281">
    <property type="entry name" value="FAD DEPENDENT OXIDOREDUCTASE DOMAIN-CONTAINING PROTEIN"/>
    <property type="match status" value="1"/>
</dbReference>
<dbReference type="SUPFAM" id="SSF51905">
    <property type="entry name" value="FAD/NAD(P)-binding domain"/>
    <property type="match status" value="1"/>
</dbReference>
<evidence type="ECO:0000313" key="4">
    <source>
        <dbReference type="EMBL" id="MDQ0517639.1"/>
    </source>
</evidence>
<name>A0ABU0M9J2_9HYPH</name>
<accession>A0ABU0M9J2</accession>
<feature type="domain" description="FAD dependent oxidoreductase" evidence="3">
    <location>
        <begin position="31"/>
        <end position="383"/>
    </location>
</feature>
<dbReference type="InterPro" id="IPR006076">
    <property type="entry name" value="FAD-dep_OxRdtase"/>
</dbReference>
<dbReference type="PANTHER" id="PTHR13847">
    <property type="entry name" value="SARCOSINE DEHYDROGENASE-RELATED"/>
    <property type="match status" value="1"/>
</dbReference>
<organism evidence="4 5">
    <name type="scientific">Kaistia geumhonensis</name>
    <dbReference type="NCBI Taxonomy" id="410839"/>
    <lineage>
        <taxon>Bacteria</taxon>
        <taxon>Pseudomonadati</taxon>
        <taxon>Pseudomonadota</taxon>
        <taxon>Alphaproteobacteria</taxon>
        <taxon>Hyphomicrobiales</taxon>
        <taxon>Kaistiaceae</taxon>
        <taxon>Kaistia</taxon>
    </lineage>
</organism>
<gene>
    <name evidence="4" type="ORF">QO015_003252</name>
</gene>
<protein>
    <submittedName>
        <fullName evidence="4">Glycine/D-amino acid oxidase-like deaminating enzyme</fullName>
    </submittedName>
</protein>